<keyword evidence="2" id="KW-1185">Reference proteome</keyword>
<dbReference type="EMBL" id="PDNW01000002">
    <property type="protein sequence ID" value="PLC51433.1"/>
    <property type="molecule type" value="Genomic_DNA"/>
</dbReference>
<organism evidence="1 2">
    <name type="scientific">Pollutimonas subterranea</name>
    <dbReference type="NCBI Taxonomy" id="2045210"/>
    <lineage>
        <taxon>Bacteria</taxon>
        <taxon>Pseudomonadati</taxon>
        <taxon>Pseudomonadota</taxon>
        <taxon>Betaproteobacteria</taxon>
        <taxon>Burkholderiales</taxon>
        <taxon>Alcaligenaceae</taxon>
        <taxon>Pollutimonas</taxon>
    </lineage>
</organism>
<gene>
    <name evidence="1" type="ORF">CR159_04240</name>
</gene>
<name>A0A2N4U8U8_9BURK</name>
<comment type="caution">
    <text evidence="1">The sequence shown here is derived from an EMBL/GenBank/DDBJ whole genome shotgun (WGS) entry which is preliminary data.</text>
</comment>
<accession>A0A2N4U8U8</accession>
<evidence type="ECO:0000313" key="1">
    <source>
        <dbReference type="EMBL" id="PLC51433.1"/>
    </source>
</evidence>
<evidence type="ECO:0000313" key="2">
    <source>
        <dbReference type="Proteomes" id="UP000234190"/>
    </source>
</evidence>
<proteinExistence type="predicted"/>
<protein>
    <submittedName>
        <fullName evidence="1">Uncharacterized protein</fullName>
    </submittedName>
</protein>
<reference evidence="1 2" key="1">
    <citation type="submission" date="2017-10" db="EMBL/GenBank/DDBJ databases">
        <title>Two draft genome sequences of Pusillimonas sp. strains isolated from a nitrate- and radionuclide-contaminated groundwater in Russia.</title>
        <authorList>
            <person name="Grouzdev D.S."/>
            <person name="Tourova T.P."/>
            <person name="Goeva M.A."/>
            <person name="Babich T.L."/>
            <person name="Sokolova D.S."/>
            <person name="Abdullin R."/>
            <person name="Poltaraus A.B."/>
            <person name="Toshchakov S.V."/>
            <person name="Nazina T.N."/>
        </authorList>
    </citation>
    <scope>NUCLEOTIDE SEQUENCE [LARGE SCALE GENOMIC DNA]</scope>
    <source>
        <strain evidence="1 2">JR1/69-3-13</strain>
    </source>
</reference>
<dbReference type="Proteomes" id="UP000234190">
    <property type="component" value="Unassembled WGS sequence"/>
</dbReference>
<sequence>MDVRRLQRDGLLKDNTAYSWYWKDASGTVMAAIDVRALRGGVQFDYRLNDEHEVSECVQTTTTACNYGGERIWFVCPCCDRRCAIVYLSRQVACRTCQKFRYPSQSEDETDATWREQRILEEKLGGSGYWKKPKGMHQVTFNRMHSRIIALESKRVQLLGASYRHLFGDNKF</sequence>
<dbReference type="AlphaFoldDB" id="A0A2N4U8U8"/>